<name>A0A5C6RGA7_9BACT</name>
<feature type="transmembrane region" description="Helical" evidence="1">
    <location>
        <begin position="131"/>
        <end position="149"/>
    </location>
</feature>
<comment type="caution">
    <text evidence="2">The sequence shown here is derived from an EMBL/GenBank/DDBJ whole genome shotgun (WGS) entry which is preliminary data.</text>
</comment>
<proteinExistence type="predicted"/>
<reference evidence="2 3" key="1">
    <citation type="submission" date="2019-08" db="EMBL/GenBank/DDBJ databases">
        <title>Genome of Phaeodactylibacter luteus.</title>
        <authorList>
            <person name="Bowman J.P."/>
        </authorList>
    </citation>
    <scope>NUCLEOTIDE SEQUENCE [LARGE SCALE GENOMIC DNA]</scope>
    <source>
        <strain evidence="2 3">KCTC 42180</strain>
    </source>
</reference>
<keyword evidence="1" id="KW-0472">Membrane</keyword>
<keyword evidence="3" id="KW-1185">Reference proteome</keyword>
<dbReference type="AlphaFoldDB" id="A0A5C6RGA7"/>
<evidence type="ECO:0000313" key="3">
    <source>
        <dbReference type="Proteomes" id="UP000321580"/>
    </source>
</evidence>
<feature type="transmembrane region" description="Helical" evidence="1">
    <location>
        <begin position="100"/>
        <end position="119"/>
    </location>
</feature>
<protein>
    <submittedName>
        <fullName evidence="2">Uncharacterized protein</fullName>
    </submittedName>
</protein>
<gene>
    <name evidence="2" type="ORF">FRY97_19360</name>
</gene>
<feature type="transmembrane region" description="Helical" evidence="1">
    <location>
        <begin position="75"/>
        <end position="93"/>
    </location>
</feature>
<keyword evidence="1" id="KW-0812">Transmembrane</keyword>
<feature type="transmembrane region" description="Helical" evidence="1">
    <location>
        <begin position="49"/>
        <end position="69"/>
    </location>
</feature>
<dbReference type="EMBL" id="VOOR01000062">
    <property type="protein sequence ID" value="TXB61376.1"/>
    <property type="molecule type" value="Genomic_DNA"/>
</dbReference>
<dbReference type="Proteomes" id="UP000321580">
    <property type="component" value="Unassembled WGS sequence"/>
</dbReference>
<keyword evidence="1" id="KW-1133">Transmembrane helix</keyword>
<evidence type="ECO:0000313" key="2">
    <source>
        <dbReference type="EMBL" id="TXB61376.1"/>
    </source>
</evidence>
<evidence type="ECO:0000256" key="1">
    <source>
        <dbReference type="SAM" id="Phobius"/>
    </source>
</evidence>
<organism evidence="2 3">
    <name type="scientific">Phaeodactylibacter luteus</name>
    <dbReference type="NCBI Taxonomy" id="1564516"/>
    <lineage>
        <taxon>Bacteria</taxon>
        <taxon>Pseudomonadati</taxon>
        <taxon>Bacteroidota</taxon>
        <taxon>Saprospiria</taxon>
        <taxon>Saprospirales</taxon>
        <taxon>Haliscomenobacteraceae</taxon>
        <taxon>Phaeodactylibacter</taxon>
    </lineage>
</organism>
<accession>A0A5C6RGA7</accession>
<sequence length="289" mass="32665">MVWATAWRTGGCKQVGSAWGKVGKERQIGGEVRVLASCAAFEMKRLIQILTLPIILVGFSLSATVMAWGMTTKEFLMPIVWIATIVAFILTFIKEKIGLTVLIVTCFGWLFLFAEYFGHFLTFEADKIVNWGLRLSAAFVICPLTLVFLSTKRLVKNKKLGFSVIATSLLIPLVGFGSNYDKTYSRTTFAEFHRVNDSTDSYLGRFRAGPADTRFFEIEMNSDEVKEIALTTGTYLVGHYYINNVKLNVRMNFSSIKEIELTKLNKVELENPIKWELSDVEGQTEYLKN</sequence>